<geneLocation type="plasmid" evidence="1">
    <name>unnamed1</name>
</geneLocation>
<sequence length="161" mass="16323">MPLRSSLTHSSRAGVLLGATALAVTSTFVVVPTAHAAPTLLDLTRVLTLRNMLNGPIQLNVLANTRNEGAFVGATTTVIGESEAPGLEAGIGETTVPLKDGTQAITVTETIAAGHLTPGEHVVVTLIGIDRTAAGLPISTATLTKTLTCGQRDSAGTLTCS</sequence>
<name>A0AAU2HGD4_9ACTN</name>
<organism evidence="1">
    <name type="scientific">Streptomyces sp. NBC_00060</name>
    <dbReference type="NCBI Taxonomy" id="2975636"/>
    <lineage>
        <taxon>Bacteria</taxon>
        <taxon>Bacillati</taxon>
        <taxon>Actinomycetota</taxon>
        <taxon>Actinomycetes</taxon>
        <taxon>Kitasatosporales</taxon>
        <taxon>Streptomycetaceae</taxon>
        <taxon>Streptomyces</taxon>
    </lineage>
</organism>
<dbReference type="RefSeq" id="WP_331723732.1">
    <property type="nucleotide sequence ID" value="NZ_CP108254.1"/>
</dbReference>
<proteinExistence type="predicted"/>
<keyword evidence="1" id="KW-0614">Plasmid</keyword>
<gene>
    <name evidence="1" type="ORF">OHV25_40840</name>
</gene>
<dbReference type="AlphaFoldDB" id="A0AAU2HGD4"/>
<reference evidence="1" key="1">
    <citation type="submission" date="2022-10" db="EMBL/GenBank/DDBJ databases">
        <title>The complete genomes of actinobacterial strains from the NBC collection.</title>
        <authorList>
            <person name="Joergensen T.S."/>
            <person name="Alvarez Arevalo M."/>
            <person name="Sterndorff E.B."/>
            <person name="Faurdal D."/>
            <person name="Vuksanovic O."/>
            <person name="Mourched A.-S."/>
            <person name="Charusanti P."/>
            <person name="Shaw S."/>
            <person name="Blin K."/>
            <person name="Weber T."/>
        </authorList>
    </citation>
    <scope>NUCLEOTIDE SEQUENCE</scope>
    <source>
        <strain evidence="1">NBC_00060</strain>
        <plasmid evidence="1">unnamed1</plasmid>
    </source>
</reference>
<accession>A0AAU2HGD4</accession>
<protein>
    <submittedName>
        <fullName evidence="1">Uncharacterized protein</fullName>
    </submittedName>
</protein>
<dbReference type="EMBL" id="CP108254">
    <property type="protein sequence ID" value="WTU45944.1"/>
    <property type="molecule type" value="Genomic_DNA"/>
</dbReference>
<evidence type="ECO:0000313" key="1">
    <source>
        <dbReference type="EMBL" id="WTU45944.1"/>
    </source>
</evidence>